<geneLocation type="plasmid" evidence="1">
    <name>pSG3</name>
</geneLocation>
<proteinExistence type="predicted"/>
<sequence length="129" mass="14329">MVSYHYHIYQYFTDYLGSLLCLCLIHLVGWGSSPGSALIREQAIGAGLAAWMTCLRGRYLGRGWRKTTFDAAICALIAWFARDGLALVGIDNQFSYLSSIIVGYLGNDYLGALLRRRLEKKSGESNAPQ</sequence>
<accession>Q4LBS8</accession>
<gene>
    <name evidence="1" type="ORF">pSG3.15</name>
</gene>
<dbReference type="InterPro" id="IPR006481">
    <property type="entry name" value="Phage_lambda_GpS_holin"/>
</dbReference>
<protein>
    <recommendedName>
        <fullName evidence="2">Phage holin</fullName>
    </recommendedName>
</protein>
<evidence type="ECO:0000313" key="1">
    <source>
        <dbReference type="EMBL" id="CAI59406.1"/>
    </source>
</evidence>
<evidence type="ECO:0008006" key="2">
    <source>
        <dbReference type="Google" id="ProtNLM"/>
    </source>
</evidence>
<dbReference type="NCBIfam" id="TIGR01594">
    <property type="entry name" value="holin_lambda"/>
    <property type="match status" value="1"/>
</dbReference>
<organism evidence="1">
    <name type="scientific">Sodalis glossinidius</name>
    <dbReference type="NCBI Taxonomy" id="63612"/>
    <lineage>
        <taxon>Bacteria</taxon>
        <taxon>Pseudomonadati</taxon>
        <taxon>Pseudomonadota</taxon>
        <taxon>Gammaproteobacteria</taxon>
        <taxon>Enterobacterales</taxon>
        <taxon>Bruguierivoracaceae</taxon>
        <taxon>Sodalis</taxon>
    </lineage>
</organism>
<dbReference type="Pfam" id="PF05106">
    <property type="entry name" value="Phage_holin_3_1"/>
    <property type="match status" value="1"/>
</dbReference>
<dbReference type="AlphaFoldDB" id="Q4LBS8"/>
<dbReference type="EMBL" id="AJ868437">
    <property type="protein sequence ID" value="CAI59406.1"/>
    <property type="molecule type" value="Genomic_DNA"/>
</dbReference>
<name>Q4LBS8_SODGL</name>
<reference evidence="1" key="1">
    <citation type="journal article" date="2005" name="J. Bacteriol.">
        <title>Extrachromosomal DNA of the symbiont Sodalis glossinidius.</title>
        <authorList>
            <person name="Darby A.C."/>
            <person name="Lagnel J."/>
            <person name="Matthew C.Z."/>
            <person name="Bourtzis K."/>
            <person name="Maudlin I."/>
            <person name="Welburn S.C."/>
        </authorList>
    </citation>
    <scope>NUCLEOTIDE SEQUENCE [LARGE SCALE GENOMIC DNA]</scope>
    <source>
        <plasmid evidence="1">pSG3</plasmid>
    </source>
</reference>
<keyword evidence="1" id="KW-0614">Plasmid</keyword>
<dbReference type="RefSeq" id="WP_011279264.1">
    <property type="nucleotide sequence ID" value="NC_007186.1"/>
</dbReference>